<evidence type="ECO:0000259" key="2">
    <source>
        <dbReference type="Pfam" id="PF06713"/>
    </source>
</evidence>
<keyword evidence="4" id="KW-1185">Reference proteome</keyword>
<dbReference type="Pfam" id="PF06713">
    <property type="entry name" value="bPH_4"/>
    <property type="match status" value="1"/>
</dbReference>
<protein>
    <submittedName>
        <fullName evidence="3">PH (Pleckstrin Homology) domain-containing protein</fullName>
    </submittedName>
</protein>
<dbReference type="InterPro" id="IPR009589">
    <property type="entry name" value="PH_YyaB-like"/>
</dbReference>
<evidence type="ECO:0000313" key="4">
    <source>
        <dbReference type="Proteomes" id="UP000245466"/>
    </source>
</evidence>
<dbReference type="AlphaFoldDB" id="A0A2U1AP69"/>
<keyword evidence="1" id="KW-1133">Transmembrane helix</keyword>
<dbReference type="EMBL" id="QEKI01000018">
    <property type="protein sequence ID" value="PVY38229.1"/>
    <property type="molecule type" value="Genomic_DNA"/>
</dbReference>
<dbReference type="RefSeq" id="WP_207774918.1">
    <property type="nucleotide sequence ID" value="NZ_QEKI01000018.1"/>
</dbReference>
<accession>A0A2U1AP69</accession>
<comment type="caution">
    <text evidence="3">The sequence shown here is derived from an EMBL/GenBank/DDBJ whole genome shotgun (WGS) entry which is preliminary data.</text>
</comment>
<proteinExistence type="predicted"/>
<keyword evidence="1" id="KW-0812">Transmembrane</keyword>
<dbReference type="GO" id="GO:0030153">
    <property type="term" value="P:bacteriocin immunity"/>
    <property type="evidence" value="ECO:0007669"/>
    <property type="project" value="InterPro"/>
</dbReference>
<reference evidence="3 4" key="1">
    <citation type="submission" date="2018-04" db="EMBL/GenBank/DDBJ databases">
        <title>Genomic Encyclopedia of Type Strains, Phase IV (KMG-IV): sequencing the most valuable type-strain genomes for metagenomic binning, comparative biology and taxonomic classification.</title>
        <authorList>
            <person name="Goeker M."/>
        </authorList>
    </citation>
    <scope>NUCLEOTIDE SEQUENCE [LARGE SCALE GENOMIC DNA]</scope>
    <source>
        <strain evidence="3 4">DSM 100231</strain>
    </source>
</reference>
<gene>
    <name evidence="3" type="ORF">C8E01_11877</name>
</gene>
<dbReference type="Proteomes" id="UP000245466">
    <property type="component" value="Unassembled WGS sequence"/>
</dbReference>
<evidence type="ECO:0000256" key="1">
    <source>
        <dbReference type="SAM" id="Phobius"/>
    </source>
</evidence>
<sequence length="145" mass="16596">MMNQPKAYAAKRKGLIKFVLVGMLLLPLAIFLLDRQAFTERPYMLLPLLAPVGLIAWIYFGTAYWLEDGKLRYKSGPWKGVIEVEKITQIQEGKTMWVGMKPALARNGLVIRYNRFDEVYIAPENNQEVIADLLGINQNIQVVKQ</sequence>
<keyword evidence="1" id="KW-0472">Membrane</keyword>
<organism evidence="3 4">
    <name type="scientific">Pontibacter virosus</name>
    <dbReference type="NCBI Taxonomy" id="1765052"/>
    <lineage>
        <taxon>Bacteria</taxon>
        <taxon>Pseudomonadati</taxon>
        <taxon>Bacteroidota</taxon>
        <taxon>Cytophagia</taxon>
        <taxon>Cytophagales</taxon>
        <taxon>Hymenobacteraceae</taxon>
        <taxon>Pontibacter</taxon>
    </lineage>
</organism>
<feature type="transmembrane region" description="Helical" evidence="1">
    <location>
        <begin position="15"/>
        <end position="33"/>
    </location>
</feature>
<feature type="domain" description="Uncharacterized protein YyaB-like PH" evidence="2">
    <location>
        <begin position="62"/>
        <end position="136"/>
    </location>
</feature>
<evidence type="ECO:0000313" key="3">
    <source>
        <dbReference type="EMBL" id="PVY38229.1"/>
    </source>
</evidence>
<name>A0A2U1AP69_9BACT</name>
<feature type="transmembrane region" description="Helical" evidence="1">
    <location>
        <begin position="45"/>
        <end position="66"/>
    </location>
</feature>